<dbReference type="RefSeq" id="WP_006863391.1">
    <property type="nucleotide sequence ID" value="NZ_ACCL02000019.1"/>
</dbReference>
<dbReference type="Proteomes" id="UP000005561">
    <property type="component" value="Unassembled WGS sequence"/>
</dbReference>
<accession>C6LIZ2</accession>
<comment type="caution">
    <text evidence="2">The sequence shown here is derived from an EMBL/GenBank/DDBJ whole genome shotgun (WGS) entry which is preliminary data.</text>
</comment>
<evidence type="ECO:0000313" key="2">
    <source>
        <dbReference type="EMBL" id="EET59312.1"/>
    </source>
</evidence>
<dbReference type="STRING" id="168384.SAMN05660368_00777"/>
<dbReference type="InterPro" id="IPR024212">
    <property type="entry name" value="DUF3837"/>
</dbReference>
<sequence length="110" mass="12226">MIKELARDAVQIKMKAKEESPLISVYEFCYAAGLGLRVMGIPAAEAEKLRGEEDFLELKKKVQELVKDSAAFADYPNGGRLQSLITGCRFKGQMAPEAYELFDMGYRGGK</sequence>
<organism evidence="2 3">
    <name type="scientific">Marvinbryantia formatexigens DSM 14469</name>
    <dbReference type="NCBI Taxonomy" id="478749"/>
    <lineage>
        <taxon>Bacteria</taxon>
        <taxon>Bacillati</taxon>
        <taxon>Bacillota</taxon>
        <taxon>Clostridia</taxon>
        <taxon>Lachnospirales</taxon>
        <taxon>Lachnospiraceae</taxon>
        <taxon>Marvinbryantia</taxon>
    </lineage>
</organism>
<dbReference type="EMBL" id="ACCL02000019">
    <property type="protein sequence ID" value="EET59312.1"/>
    <property type="molecule type" value="Genomic_DNA"/>
</dbReference>
<dbReference type="eggNOG" id="ENOG502ZVRB">
    <property type="taxonomic scope" value="Bacteria"/>
</dbReference>
<dbReference type="Pfam" id="PF12939">
    <property type="entry name" value="DUF3837"/>
    <property type="match status" value="1"/>
</dbReference>
<keyword evidence="3" id="KW-1185">Reference proteome</keyword>
<reference evidence="2" key="1">
    <citation type="submission" date="2009-07" db="EMBL/GenBank/DDBJ databases">
        <authorList>
            <person name="Weinstock G."/>
            <person name="Sodergren E."/>
            <person name="Clifton S."/>
            <person name="Fulton L."/>
            <person name="Fulton B."/>
            <person name="Courtney L."/>
            <person name="Fronick C."/>
            <person name="Harrison M."/>
            <person name="Strong C."/>
            <person name="Farmer C."/>
            <person name="Delahaunty K."/>
            <person name="Markovic C."/>
            <person name="Hall O."/>
            <person name="Minx P."/>
            <person name="Tomlinson C."/>
            <person name="Mitreva M."/>
            <person name="Nelson J."/>
            <person name="Hou S."/>
            <person name="Wollam A."/>
            <person name="Pepin K.H."/>
            <person name="Johnson M."/>
            <person name="Bhonagiri V."/>
            <person name="Nash W.E."/>
            <person name="Warren W."/>
            <person name="Chinwalla A."/>
            <person name="Mardis E.R."/>
            <person name="Wilson R.K."/>
        </authorList>
    </citation>
    <scope>NUCLEOTIDE SEQUENCE [LARGE SCALE GENOMIC DNA]</scope>
    <source>
        <strain evidence="2">DSM 14469</strain>
    </source>
</reference>
<gene>
    <name evidence="2" type="ORF">BRYFOR_08626</name>
</gene>
<dbReference type="InterPro" id="IPR038406">
    <property type="entry name" value="DUF3837_sf"/>
</dbReference>
<evidence type="ECO:0000259" key="1">
    <source>
        <dbReference type="Pfam" id="PF12939"/>
    </source>
</evidence>
<protein>
    <recommendedName>
        <fullName evidence="1">DUF3837 domain-containing protein</fullName>
    </recommendedName>
</protein>
<feature type="domain" description="DUF3837" evidence="1">
    <location>
        <begin position="1"/>
        <end position="67"/>
    </location>
</feature>
<name>C6LIZ2_9FIRM</name>
<evidence type="ECO:0000313" key="3">
    <source>
        <dbReference type="Proteomes" id="UP000005561"/>
    </source>
</evidence>
<proteinExistence type="predicted"/>
<dbReference type="OrthoDB" id="9980290at2"/>
<dbReference type="Gene3D" id="1.20.58.1400">
    <property type="entry name" value="Domain of unknown function DUF3837"/>
    <property type="match status" value="1"/>
</dbReference>
<dbReference type="AlphaFoldDB" id="C6LIZ2"/>